<protein>
    <submittedName>
        <fullName evidence="9">ABC transporter permease</fullName>
    </submittedName>
</protein>
<dbReference type="Proteomes" id="UP000886198">
    <property type="component" value="Unassembled WGS sequence"/>
</dbReference>
<evidence type="ECO:0000256" key="1">
    <source>
        <dbReference type="ARBA" id="ARBA00004651"/>
    </source>
</evidence>
<dbReference type="AlphaFoldDB" id="A0A7C1CW07"/>
<keyword evidence="3" id="KW-1003">Cell membrane</keyword>
<evidence type="ECO:0000256" key="7">
    <source>
        <dbReference type="RuleBase" id="RU363032"/>
    </source>
</evidence>
<keyword evidence="2 7" id="KW-0813">Transport</keyword>
<feature type="domain" description="ABC transmembrane type-1" evidence="8">
    <location>
        <begin position="97"/>
        <end position="308"/>
    </location>
</feature>
<dbReference type="EMBL" id="DSBT01000246">
    <property type="protein sequence ID" value="HDP78195.1"/>
    <property type="molecule type" value="Genomic_DNA"/>
</dbReference>
<feature type="transmembrane region" description="Helical" evidence="7">
    <location>
        <begin position="132"/>
        <end position="158"/>
    </location>
</feature>
<sequence length="322" mass="35969">MWSFIARRLLIMIPMMFFISVICFVITELQPGDFISQYLDNPRISPAQIELLRKNLGLDEPAHVRYWNWIKGIVTRGDFGYSFAFQRPVGELIWEQMGWTVFVALGAIVFQWILAVPMGIYPALHPYSFGDYSLTVVGFIGLSIPDFFLALILMYLMLQMGATSVGGLFSPQFVGAPFSLAKLVDLLKHLWIPLIVVGMSGLAGLMRVMRGNMLDVISSPFVTSLRAHGLDEKTVKRHAIKNALNPMVSIAGTELPNVFSGTIIAAIVLNLPTMGPFFYNALLNHDQYLVMTFLMFIAIITQIGNLFADIALAVLDPRIRMS</sequence>
<feature type="transmembrane region" description="Helical" evidence="7">
    <location>
        <begin position="288"/>
        <end position="315"/>
    </location>
</feature>
<gene>
    <name evidence="9" type="ORF">ENN47_08440</name>
</gene>
<dbReference type="GO" id="GO:0055085">
    <property type="term" value="P:transmembrane transport"/>
    <property type="evidence" value="ECO:0007669"/>
    <property type="project" value="InterPro"/>
</dbReference>
<feature type="transmembrane region" description="Helical" evidence="7">
    <location>
        <begin position="190"/>
        <end position="209"/>
    </location>
</feature>
<reference evidence="9" key="1">
    <citation type="journal article" date="2020" name="mSystems">
        <title>Genome- and Community-Level Interaction Insights into Carbon Utilization and Element Cycling Functions of Hydrothermarchaeota in Hydrothermal Sediment.</title>
        <authorList>
            <person name="Zhou Z."/>
            <person name="Liu Y."/>
            <person name="Xu W."/>
            <person name="Pan J."/>
            <person name="Luo Z.H."/>
            <person name="Li M."/>
        </authorList>
    </citation>
    <scope>NUCLEOTIDE SEQUENCE [LARGE SCALE GENOMIC DNA]</scope>
    <source>
        <strain evidence="9">SpSt-1179</strain>
    </source>
</reference>
<name>A0A7C1CW07_9BACT</name>
<evidence type="ECO:0000256" key="6">
    <source>
        <dbReference type="ARBA" id="ARBA00023136"/>
    </source>
</evidence>
<keyword evidence="6 7" id="KW-0472">Membrane</keyword>
<dbReference type="Gene3D" id="1.10.3720.10">
    <property type="entry name" value="MetI-like"/>
    <property type="match status" value="1"/>
</dbReference>
<accession>A0A7C1CW07</accession>
<organism evidence="9">
    <name type="scientific">Mesotoga infera</name>
    <dbReference type="NCBI Taxonomy" id="1236046"/>
    <lineage>
        <taxon>Bacteria</taxon>
        <taxon>Thermotogati</taxon>
        <taxon>Thermotogota</taxon>
        <taxon>Thermotogae</taxon>
        <taxon>Kosmotogales</taxon>
        <taxon>Kosmotogaceae</taxon>
        <taxon>Mesotoga</taxon>
    </lineage>
</organism>
<dbReference type="Pfam" id="PF00528">
    <property type="entry name" value="BPD_transp_1"/>
    <property type="match status" value="1"/>
</dbReference>
<dbReference type="PANTHER" id="PTHR30465:SF43">
    <property type="entry name" value="OLIGOPEPTIDE ABC TRANSPORTER, PERMEASE PROTEIN"/>
    <property type="match status" value="1"/>
</dbReference>
<feature type="transmembrane region" description="Helical" evidence="7">
    <location>
        <begin position="243"/>
        <end position="268"/>
    </location>
</feature>
<dbReference type="InterPro" id="IPR045621">
    <property type="entry name" value="BPD_transp_1_N"/>
</dbReference>
<evidence type="ECO:0000313" key="9">
    <source>
        <dbReference type="EMBL" id="HDP78195.1"/>
    </source>
</evidence>
<evidence type="ECO:0000256" key="5">
    <source>
        <dbReference type="ARBA" id="ARBA00022989"/>
    </source>
</evidence>
<dbReference type="Pfam" id="PF19300">
    <property type="entry name" value="BPD_transp_1_N"/>
    <property type="match status" value="1"/>
</dbReference>
<comment type="subcellular location">
    <subcellularLocation>
        <location evidence="1 7">Cell membrane</location>
        <topology evidence="1 7">Multi-pass membrane protein</topology>
    </subcellularLocation>
</comment>
<dbReference type="PANTHER" id="PTHR30465">
    <property type="entry name" value="INNER MEMBRANE ABC TRANSPORTER"/>
    <property type="match status" value="1"/>
</dbReference>
<dbReference type="PROSITE" id="PS50928">
    <property type="entry name" value="ABC_TM1"/>
    <property type="match status" value="1"/>
</dbReference>
<feature type="transmembrane region" description="Helical" evidence="7">
    <location>
        <begin position="97"/>
        <end position="120"/>
    </location>
</feature>
<dbReference type="CDD" id="cd06261">
    <property type="entry name" value="TM_PBP2"/>
    <property type="match status" value="1"/>
</dbReference>
<evidence type="ECO:0000259" key="8">
    <source>
        <dbReference type="PROSITE" id="PS50928"/>
    </source>
</evidence>
<dbReference type="SUPFAM" id="SSF161098">
    <property type="entry name" value="MetI-like"/>
    <property type="match status" value="1"/>
</dbReference>
<proteinExistence type="inferred from homology"/>
<evidence type="ECO:0000256" key="4">
    <source>
        <dbReference type="ARBA" id="ARBA00022692"/>
    </source>
</evidence>
<evidence type="ECO:0000256" key="2">
    <source>
        <dbReference type="ARBA" id="ARBA00022448"/>
    </source>
</evidence>
<dbReference type="InterPro" id="IPR000515">
    <property type="entry name" value="MetI-like"/>
</dbReference>
<dbReference type="InterPro" id="IPR035906">
    <property type="entry name" value="MetI-like_sf"/>
</dbReference>
<evidence type="ECO:0000256" key="3">
    <source>
        <dbReference type="ARBA" id="ARBA00022475"/>
    </source>
</evidence>
<keyword evidence="5 7" id="KW-1133">Transmembrane helix</keyword>
<comment type="caution">
    <text evidence="9">The sequence shown here is derived from an EMBL/GenBank/DDBJ whole genome shotgun (WGS) entry which is preliminary data.</text>
</comment>
<dbReference type="GO" id="GO:0005886">
    <property type="term" value="C:plasma membrane"/>
    <property type="evidence" value="ECO:0007669"/>
    <property type="project" value="UniProtKB-SubCell"/>
</dbReference>
<comment type="similarity">
    <text evidence="7">Belongs to the binding-protein-dependent transport system permease family.</text>
</comment>
<feature type="transmembrane region" description="Helical" evidence="7">
    <location>
        <begin position="9"/>
        <end position="27"/>
    </location>
</feature>
<keyword evidence="4 7" id="KW-0812">Transmembrane</keyword>